<dbReference type="InterPro" id="IPR036259">
    <property type="entry name" value="MFS_trans_sf"/>
</dbReference>
<feature type="transmembrane region" description="Helical" evidence="6">
    <location>
        <begin position="348"/>
        <end position="373"/>
    </location>
</feature>
<dbReference type="Gene3D" id="1.20.1250.20">
    <property type="entry name" value="MFS general substrate transporter like domains"/>
    <property type="match status" value="1"/>
</dbReference>
<keyword evidence="5 6" id="KW-0472">Membrane</keyword>
<keyword evidence="3 6" id="KW-0812">Transmembrane</keyword>
<evidence type="ECO:0000313" key="8">
    <source>
        <dbReference type="Proteomes" id="UP000254465"/>
    </source>
</evidence>
<dbReference type="InterPro" id="IPR011701">
    <property type="entry name" value="MFS"/>
</dbReference>
<name>A0A377ICR3_AVIPA</name>
<feature type="transmembrane region" description="Helical" evidence="6">
    <location>
        <begin position="317"/>
        <end position="336"/>
    </location>
</feature>
<feature type="transmembrane region" description="Helical" evidence="6">
    <location>
        <begin position="417"/>
        <end position="436"/>
    </location>
</feature>
<feature type="transmembrane region" description="Helical" evidence="6">
    <location>
        <begin position="35"/>
        <end position="61"/>
    </location>
</feature>
<evidence type="ECO:0000256" key="5">
    <source>
        <dbReference type="ARBA" id="ARBA00023136"/>
    </source>
</evidence>
<evidence type="ECO:0000256" key="3">
    <source>
        <dbReference type="ARBA" id="ARBA00022692"/>
    </source>
</evidence>
<dbReference type="PANTHER" id="PTHR12778:SF10">
    <property type="entry name" value="MAJOR FACILITATOR SUPERFAMILY DOMAIN-CONTAINING PROTEIN 3"/>
    <property type="match status" value="1"/>
</dbReference>
<dbReference type="SUPFAM" id="SSF103473">
    <property type="entry name" value="MFS general substrate transporter"/>
    <property type="match status" value="1"/>
</dbReference>
<feature type="transmembrane region" description="Helical" evidence="6">
    <location>
        <begin position="248"/>
        <end position="273"/>
    </location>
</feature>
<gene>
    <name evidence="7" type="primary">ampG_2</name>
    <name evidence="7" type="ORF">NCTC11296_02886</name>
</gene>
<dbReference type="CDD" id="cd17486">
    <property type="entry name" value="MFS_AmpG_like"/>
    <property type="match status" value="1"/>
</dbReference>
<dbReference type="GO" id="GO:0022857">
    <property type="term" value="F:transmembrane transporter activity"/>
    <property type="evidence" value="ECO:0007669"/>
    <property type="project" value="InterPro"/>
</dbReference>
<dbReference type="GO" id="GO:0016020">
    <property type="term" value="C:membrane"/>
    <property type="evidence" value="ECO:0007669"/>
    <property type="project" value="UniProtKB-SubCell"/>
</dbReference>
<proteinExistence type="predicted"/>
<dbReference type="EMBL" id="UGHK01000002">
    <property type="protein sequence ID" value="STO72941.1"/>
    <property type="molecule type" value="Genomic_DNA"/>
</dbReference>
<dbReference type="NCBIfam" id="TIGR00901">
    <property type="entry name" value="2A0125"/>
    <property type="match status" value="1"/>
</dbReference>
<sequence length="442" mass="49616">MRWHWLPHKFICFSHRTFIAMTTTPPLWQQIFSRNMLICVFTGFSSGLPLYILISLLPIWLRSEQIDLKALGYLTLITLPFSWKFLWSPLLDRFVPPFLGRRRGWIFISQILLLVSLALFGFIDPKQQGGLSLVAGLGTLCAFFSATQDIVLDAYRREILSDQELGLGNSIHVNAYRVAGLVPGSLSLILSDHFAWQTVFIITALFMLPGIFMCLFLSTEPKIELKKHRTLQDSVVEPFREFFQRKGIWSALGILAFIFLYKLGDSMATALISPFYLDMGFSNTQIGVVVKNASLWPMIAASILGGVIMLKIGINRALWLFGVVQMITILGFAWLASQGPFTEVDSTALWSLGVVVAAEYIGIGLGTAAFVAFMARETNPLYTATQLALFTSLAALPRATLNTQAGTLIDWLGYYEYFWLCFWLAIPGMLCLFKVAPWKQAK</sequence>
<dbReference type="Pfam" id="PF07690">
    <property type="entry name" value="MFS_1"/>
    <property type="match status" value="1"/>
</dbReference>
<accession>A0A377ICR3</accession>
<dbReference type="Proteomes" id="UP000254465">
    <property type="component" value="Unassembled WGS sequence"/>
</dbReference>
<feature type="transmembrane region" description="Helical" evidence="6">
    <location>
        <begin position="130"/>
        <end position="147"/>
    </location>
</feature>
<evidence type="ECO:0000313" key="7">
    <source>
        <dbReference type="EMBL" id="STO72941.1"/>
    </source>
</evidence>
<feature type="transmembrane region" description="Helical" evidence="6">
    <location>
        <begin position="194"/>
        <end position="217"/>
    </location>
</feature>
<keyword evidence="4 6" id="KW-1133">Transmembrane helix</keyword>
<dbReference type="PANTHER" id="PTHR12778">
    <property type="entry name" value="SOLUTE CARRIER FAMILY 33 ACETYL-COA TRANSPORTER -RELATED"/>
    <property type="match status" value="1"/>
</dbReference>
<evidence type="ECO:0000256" key="4">
    <source>
        <dbReference type="ARBA" id="ARBA00022989"/>
    </source>
</evidence>
<feature type="transmembrane region" description="Helical" evidence="6">
    <location>
        <begin position="293"/>
        <end position="310"/>
    </location>
</feature>
<dbReference type="FunFam" id="1.20.1250.20:FF:000613">
    <property type="entry name" value="AmpG protein"/>
    <property type="match status" value="1"/>
</dbReference>
<evidence type="ECO:0000256" key="6">
    <source>
        <dbReference type="SAM" id="Phobius"/>
    </source>
</evidence>
<protein>
    <submittedName>
        <fullName evidence="7">AmpG protein</fullName>
    </submittedName>
</protein>
<feature type="transmembrane region" description="Helical" evidence="6">
    <location>
        <begin position="105"/>
        <end position="123"/>
    </location>
</feature>
<comment type="subcellular location">
    <subcellularLocation>
        <location evidence="1">Membrane</location>
        <topology evidence="1">Multi-pass membrane protein</topology>
    </subcellularLocation>
</comment>
<evidence type="ECO:0000256" key="2">
    <source>
        <dbReference type="ARBA" id="ARBA00022448"/>
    </source>
</evidence>
<reference evidence="7 8" key="1">
    <citation type="submission" date="2018-06" db="EMBL/GenBank/DDBJ databases">
        <authorList>
            <consortium name="Pathogen Informatics"/>
            <person name="Doyle S."/>
        </authorList>
    </citation>
    <scope>NUCLEOTIDE SEQUENCE [LARGE SCALE GENOMIC DNA]</scope>
    <source>
        <strain evidence="7 8">NCTC11296</strain>
    </source>
</reference>
<evidence type="ECO:0000256" key="1">
    <source>
        <dbReference type="ARBA" id="ARBA00004141"/>
    </source>
</evidence>
<feature type="transmembrane region" description="Helical" evidence="6">
    <location>
        <begin position="380"/>
        <end position="397"/>
    </location>
</feature>
<dbReference type="AlphaFoldDB" id="A0A377ICR3"/>
<keyword evidence="2" id="KW-0813">Transport</keyword>
<organism evidence="7 8">
    <name type="scientific">Avibacterium paragallinarum</name>
    <name type="common">Haemophilus gallinarum</name>
    <dbReference type="NCBI Taxonomy" id="728"/>
    <lineage>
        <taxon>Bacteria</taxon>
        <taxon>Pseudomonadati</taxon>
        <taxon>Pseudomonadota</taxon>
        <taxon>Gammaproteobacteria</taxon>
        <taxon>Pasteurellales</taxon>
        <taxon>Pasteurellaceae</taxon>
        <taxon>Avibacterium</taxon>
    </lineage>
</organism>
<dbReference type="InterPro" id="IPR004752">
    <property type="entry name" value="AmpG_permease/AT-1"/>
</dbReference>